<comment type="caution">
    <text evidence="1">The sequence shown here is derived from an EMBL/GenBank/DDBJ whole genome shotgun (WGS) entry which is preliminary data.</text>
</comment>
<organism evidence="1 2">
    <name type="scientific">Spiromyces aspiralis</name>
    <dbReference type="NCBI Taxonomy" id="68401"/>
    <lineage>
        <taxon>Eukaryota</taxon>
        <taxon>Fungi</taxon>
        <taxon>Fungi incertae sedis</taxon>
        <taxon>Zoopagomycota</taxon>
        <taxon>Kickxellomycotina</taxon>
        <taxon>Kickxellomycetes</taxon>
        <taxon>Kickxellales</taxon>
        <taxon>Kickxellaceae</taxon>
        <taxon>Spiromyces</taxon>
    </lineage>
</organism>
<protein>
    <submittedName>
        <fullName evidence="1">Fatty acyl-CoA elongase/Polyunsaturated fatty acid specific elongation enzyme</fullName>
        <ecNumber evidence="1">2.3.1.199</ecNumber>
    </submittedName>
</protein>
<keyword evidence="2" id="KW-1185">Reference proteome</keyword>
<dbReference type="EC" id="2.3.1.199" evidence="1"/>
<dbReference type="EMBL" id="JAMZIH010000735">
    <property type="protein sequence ID" value="KAJ1678932.1"/>
    <property type="molecule type" value="Genomic_DNA"/>
</dbReference>
<keyword evidence="1" id="KW-0808">Transferase</keyword>
<evidence type="ECO:0000313" key="2">
    <source>
        <dbReference type="Proteomes" id="UP001145114"/>
    </source>
</evidence>
<accession>A0ACC1HRS5</accession>
<gene>
    <name evidence="1" type="primary">ELO2_2</name>
    <name evidence="1" type="ORF">EV182_003060</name>
</gene>
<reference evidence="1" key="1">
    <citation type="submission" date="2022-06" db="EMBL/GenBank/DDBJ databases">
        <title>Phylogenomic reconstructions and comparative analyses of Kickxellomycotina fungi.</title>
        <authorList>
            <person name="Reynolds N.K."/>
            <person name="Stajich J.E."/>
            <person name="Barry K."/>
            <person name="Grigoriev I.V."/>
            <person name="Crous P."/>
            <person name="Smith M.E."/>
        </authorList>
    </citation>
    <scope>NUCLEOTIDE SEQUENCE</scope>
    <source>
        <strain evidence="1">RSA 2271</strain>
    </source>
</reference>
<sequence length="298" mass="34390">MSTPQQQHASSSPLVSQGGFLFSPASDTLLAAVLGRVEEGSKEWRWQPGVTPLSTWREVAFGFAVYLLVTFGGRALMRSREPFKLRGITQAHNLMLSVLSAVLLAMFVQALAPMIRQHGLYYAICDRNSWTQRLELLYYLNYLTKWLEFADTLLLVLKKKPLQFLHVYHHSLTMVLCFTQLQGTTSVSWVVVSLNLFVHVIMYYYYFRVAQGAKLWWKQWVTTIQIIQFIIDLGFVYFCTYQLVVFRYIPHLPHCGDCHGSESAAAYGCFLLSSYLFLFVQFFKRSYGKVKAKKQKLQ</sequence>
<name>A0ACC1HRS5_9FUNG</name>
<dbReference type="Proteomes" id="UP001145114">
    <property type="component" value="Unassembled WGS sequence"/>
</dbReference>
<evidence type="ECO:0000313" key="1">
    <source>
        <dbReference type="EMBL" id="KAJ1678932.1"/>
    </source>
</evidence>
<keyword evidence="1" id="KW-0012">Acyltransferase</keyword>
<proteinExistence type="predicted"/>